<dbReference type="PANTHER" id="PTHR33514">
    <property type="entry name" value="PROTEIN ABCI12, CHLOROPLASTIC"/>
    <property type="match status" value="1"/>
</dbReference>
<dbReference type="RefSeq" id="WP_343995650.1">
    <property type="nucleotide sequence ID" value="NZ_BAAALG010000011.1"/>
</dbReference>
<dbReference type="Pfam" id="PF02361">
    <property type="entry name" value="CbiQ"/>
    <property type="match status" value="1"/>
</dbReference>
<evidence type="ECO:0000256" key="4">
    <source>
        <dbReference type="ARBA" id="ARBA00023136"/>
    </source>
</evidence>
<keyword evidence="3 5" id="KW-1133">Transmembrane helix</keyword>
<sequence>MSRDLLGVYQPGSSFLHRMPPGAKIAALAAISLLTVLGSSALLTALVLATALALLLVARARAALVLRTLRGMLVMMTLLALYQAWQRGPERAFTVVGALVALILLATVLTVTTSVDEMLDAITRACRPLRRVGVDPELVALAFSLLIRGIPTTLAIAAETAQAAKARGLERDPRALLTPMVIRVVAHAHATGEALHARGIGDDRPGPD</sequence>
<dbReference type="InterPro" id="IPR003339">
    <property type="entry name" value="ABC/ECF_trnsptr_transmembrane"/>
</dbReference>
<feature type="transmembrane region" description="Helical" evidence="5">
    <location>
        <begin position="64"/>
        <end position="85"/>
    </location>
</feature>
<keyword evidence="4 5" id="KW-0472">Membrane</keyword>
<proteinExistence type="predicted"/>
<feature type="transmembrane region" description="Helical" evidence="5">
    <location>
        <begin position="25"/>
        <end position="57"/>
    </location>
</feature>
<evidence type="ECO:0000256" key="5">
    <source>
        <dbReference type="SAM" id="Phobius"/>
    </source>
</evidence>
<evidence type="ECO:0000256" key="1">
    <source>
        <dbReference type="ARBA" id="ARBA00004141"/>
    </source>
</evidence>
<protein>
    <submittedName>
        <fullName evidence="6">CbiQ family ECF transporter T component</fullName>
    </submittedName>
</protein>
<keyword evidence="7" id="KW-1185">Reference proteome</keyword>
<evidence type="ECO:0000256" key="3">
    <source>
        <dbReference type="ARBA" id="ARBA00022989"/>
    </source>
</evidence>
<comment type="caution">
    <text evidence="6">The sequence shown here is derived from an EMBL/GenBank/DDBJ whole genome shotgun (WGS) entry which is preliminary data.</text>
</comment>
<feature type="transmembrane region" description="Helical" evidence="5">
    <location>
        <begin position="91"/>
        <end position="111"/>
    </location>
</feature>
<dbReference type="EMBL" id="BAAALG010000011">
    <property type="protein sequence ID" value="GAA1108108.1"/>
    <property type="molecule type" value="Genomic_DNA"/>
</dbReference>
<dbReference type="Proteomes" id="UP001501581">
    <property type="component" value="Unassembled WGS sequence"/>
</dbReference>
<gene>
    <name evidence="6" type="ORF">GCM10009668_30270</name>
</gene>
<organism evidence="6 7">
    <name type="scientific">Nocardioides dubius</name>
    <dbReference type="NCBI Taxonomy" id="317019"/>
    <lineage>
        <taxon>Bacteria</taxon>
        <taxon>Bacillati</taxon>
        <taxon>Actinomycetota</taxon>
        <taxon>Actinomycetes</taxon>
        <taxon>Propionibacteriales</taxon>
        <taxon>Nocardioidaceae</taxon>
        <taxon>Nocardioides</taxon>
    </lineage>
</organism>
<reference evidence="6 7" key="1">
    <citation type="journal article" date="2019" name="Int. J. Syst. Evol. Microbiol.">
        <title>The Global Catalogue of Microorganisms (GCM) 10K type strain sequencing project: providing services to taxonomists for standard genome sequencing and annotation.</title>
        <authorList>
            <consortium name="The Broad Institute Genomics Platform"/>
            <consortium name="The Broad Institute Genome Sequencing Center for Infectious Disease"/>
            <person name="Wu L."/>
            <person name="Ma J."/>
        </authorList>
    </citation>
    <scope>NUCLEOTIDE SEQUENCE [LARGE SCALE GENOMIC DNA]</scope>
    <source>
        <strain evidence="6 7">JCM 13008</strain>
    </source>
</reference>
<accession>A0ABN1U080</accession>
<comment type="subcellular location">
    <subcellularLocation>
        <location evidence="1">Membrane</location>
        <topology evidence="1">Multi-pass membrane protein</topology>
    </subcellularLocation>
</comment>
<evidence type="ECO:0000313" key="6">
    <source>
        <dbReference type="EMBL" id="GAA1108108.1"/>
    </source>
</evidence>
<evidence type="ECO:0000313" key="7">
    <source>
        <dbReference type="Proteomes" id="UP001501581"/>
    </source>
</evidence>
<dbReference type="PANTHER" id="PTHR33514:SF13">
    <property type="entry name" value="PROTEIN ABCI12, CHLOROPLASTIC"/>
    <property type="match status" value="1"/>
</dbReference>
<evidence type="ECO:0000256" key="2">
    <source>
        <dbReference type="ARBA" id="ARBA00022692"/>
    </source>
</evidence>
<keyword evidence="2 5" id="KW-0812">Transmembrane</keyword>
<name>A0ABN1U080_9ACTN</name>